<sequence>MWDDRMDKPREECGVFGIFAPGEDVARITFFGLYALQHRGQESAGIATSDGRDLFVHTSLGLVNRAFEPGDLERLPGEIAIGHCRYSTSGGNAVCNAGPFSVESPIGPIAVAHNGNLTNAQPLKTELQERGVAFSSTTDSEVIARMISAAPGSDIVRKVRRAMGRMIGAFSLTIVTRDRLLAVRDPLGVRPLCLGRLNDHWVVASESCALATVGADFVREVEPGEIVEITADDCISHRMEEQVPRHAMCLLELIYFARPDSLLYGKRLHLTRQRMGERLAIEAPADADIVVGLPDSATPAAIGYARQSGIPFAEALIKNRYIGRTFIQPDQRLREMGVSLKFNALPEVLEGKRVVLVDDTIVRGTTSRPIVDLLRKAGAREVHMRVHAPPIMWPCYLGVDLARRDELIAARMTVPEIGQHIGVDSIDYISLDGLLEAIDVGKTGFCTGCLTGDYPVPVQLGMDKLLLERPAAVPRRMVADRTPVGVGD</sequence>
<comment type="function">
    <text evidence="7">Catalyzes the formation of phosphoribosylamine from phosphoribosylpyrophosphate (PRPP) and glutamine.</text>
</comment>
<dbReference type="EMBL" id="CADCWK010000133">
    <property type="protein sequence ID" value="CAA9556771.1"/>
    <property type="molecule type" value="Genomic_DNA"/>
</dbReference>
<protein>
    <recommendedName>
        <fullName evidence="7">Amidophosphoribosyltransferase</fullName>
        <shortName evidence="7">ATase</shortName>
        <ecNumber evidence="7">2.4.2.14</ecNumber>
    </recommendedName>
    <alternativeName>
        <fullName evidence="7">Glutamine phosphoribosylpyrophosphate amidotransferase</fullName>
        <shortName evidence="7">GPATase</shortName>
    </alternativeName>
</protein>
<keyword evidence="7" id="KW-0004">4Fe-4S</keyword>
<dbReference type="InterPro" id="IPR000836">
    <property type="entry name" value="PRTase_dom"/>
</dbReference>
<dbReference type="GO" id="GO:0000287">
    <property type="term" value="F:magnesium ion binding"/>
    <property type="evidence" value="ECO:0007669"/>
    <property type="project" value="UniProtKB-UniRule"/>
</dbReference>
<evidence type="ECO:0000256" key="5">
    <source>
        <dbReference type="ARBA" id="ARBA00022755"/>
    </source>
</evidence>
<keyword evidence="6 7" id="KW-0315">Glutamine amidotransferase</keyword>
<dbReference type="Gene3D" id="3.40.50.2020">
    <property type="match status" value="1"/>
</dbReference>
<feature type="domain" description="Glutamine amidotransferase type-2" evidence="12">
    <location>
        <begin position="13"/>
        <end position="232"/>
    </location>
</feature>
<name>A0A6J4USH0_9BACT</name>
<keyword evidence="5 7" id="KW-0658">Purine biosynthesis</keyword>
<feature type="binding site" evidence="7 10">
    <location>
        <position position="296"/>
    </location>
    <ligand>
        <name>Mg(2+)</name>
        <dbReference type="ChEBI" id="CHEBI:18420"/>
    </ligand>
</feature>
<feature type="binding site" evidence="7 11">
    <location>
        <position position="249"/>
    </location>
    <ligand>
        <name>[4Fe-4S] cluster</name>
        <dbReference type="ChEBI" id="CHEBI:49883"/>
    </ligand>
</feature>
<keyword evidence="7 11" id="KW-0408">Iron</keyword>
<comment type="catalytic activity">
    <reaction evidence="7 8">
        <text>5-phospho-beta-D-ribosylamine + L-glutamate + diphosphate = 5-phospho-alpha-D-ribose 1-diphosphate + L-glutamine + H2O</text>
        <dbReference type="Rhea" id="RHEA:14905"/>
        <dbReference type="ChEBI" id="CHEBI:15377"/>
        <dbReference type="ChEBI" id="CHEBI:29985"/>
        <dbReference type="ChEBI" id="CHEBI:33019"/>
        <dbReference type="ChEBI" id="CHEBI:58017"/>
        <dbReference type="ChEBI" id="CHEBI:58359"/>
        <dbReference type="ChEBI" id="CHEBI:58681"/>
        <dbReference type="EC" id="2.4.2.14"/>
    </reaction>
</comment>
<accession>A0A6J4USH0</accession>
<comment type="cofactor">
    <cofactor evidence="7 10">
        <name>Mg(2+)</name>
        <dbReference type="ChEBI" id="CHEBI:18420"/>
    </cofactor>
    <text evidence="7 10">Binds 1 Mg(2+) ion per subunit.</text>
</comment>
<evidence type="ECO:0000256" key="8">
    <source>
        <dbReference type="PIRNR" id="PIRNR000485"/>
    </source>
</evidence>
<keyword evidence="4 7" id="KW-0808">Transferase</keyword>
<evidence type="ECO:0000256" key="4">
    <source>
        <dbReference type="ARBA" id="ARBA00022679"/>
    </source>
</evidence>
<feature type="binding site" evidence="7 11">
    <location>
        <position position="449"/>
    </location>
    <ligand>
        <name>[4Fe-4S] cluster</name>
        <dbReference type="ChEBI" id="CHEBI:49883"/>
    </ligand>
</feature>
<evidence type="ECO:0000256" key="1">
    <source>
        <dbReference type="ARBA" id="ARBA00005209"/>
    </source>
</evidence>
<evidence type="ECO:0000256" key="3">
    <source>
        <dbReference type="ARBA" id="ARBA00022676"/>
    </source>
</evidence>
<dbReference type="GO" id="GO:0006189">
    <property type="term" value="P:'de novo' IMP biosynthetic process"/>
    <property type="evidence" value="ECO:0007669"/>
    <property type="project" value="UniProtKB-UniRule"/>
</dbReference>
<dbReference type="EC" id="2.4.2.14" evidence="7"/>
<evidence type="ECO:0000313" key="13">
    <source>
        <dbReference type="EMBL" id="CAA9556771.1"/>
    </source>
</evidence>
<dbReference type="CDD" id="cd00715">
    <property type="entry name" value="GPATase_N"/>
    <property type="match status" value="1"/>
</dbReference>
<evidence type="ECO:0000259" key="12">
    <source>
        <dbReference type="PROSITE" id="PS51278"/>
    </source>
</evidence>
<dbReference type="CDD" id="cd06223">
    <property type="entry name" value="PRTases_typeI"/>
    <property type="match status" value="1"/>
</dbReference>
<dbReference type="SUPFAM" id="SSF53271">
    <property type="entry name" value="PRTase-like"/>
    <property type="match status" value="1"/>
</dbReference>
<feature type="binding site" evidence="7 10">
    <location>
        <position position="358"/>
    </location>
    <ligand>
        <name>Mg(2+)</name>
        <dbReference type="ChEBI" id="CHEBI:18420"/>
    </ligand>
</feature>
<dbReference type="PROSITE" id="PS51278">
    <property type="entry name" value="GATASE_TYPE_2"/>
    <property type="match status" value="1"/>
</dbReference>
<comment type="cofactor">
    <cofactor evidence="7 11">
        <name>[4Fe-4S] cluster</name>
        <dbReference type="ChEBI" id="CHEBI:49883"/>
    </cofactor>
    <text evidence="7 11">Binds 1 [4Fe-4S] cluster per subunit.</text>
</comment>
<dbReference type="SUPFAM" id="SSF56235">
    <property type="entry name" value="N-terminal nucleophile aminohydrolases (Ntn hydrolases)"/>
    <property type="match status" value="1"/>
</dbReference>
<dbReference type="GO" id="GO:0009113">
    <property type="term" value="P:purine nucleobase biosynthetic process"/>
    <property type="evidence" value="ECO:0007669"/>
    <property type="project" value="UniProtKB-UniRule"/>
</dbReference>
<keyword evidence="7 10" id="KW-0479">Metal-binding</keyword>
<comment type="similarity">
    <text evidence="2 7 8">In the C-terminal section; belongs to the purine/pyrimidine phosphoribosyltransferase family.</text>
</comment>
<dbReference type="UniPathway" id="UPA00074">
    <property type="reaction ID" value="UER00124"/>
</dbReference>
<dbReference type="InterPro" id="IPR029055">
    <property type="entry name" value="Ntn_hydrolases_N"/>
</dbReference>
<feature type="binding site" evidence="7 11">
    <location>
        <position position="446"/>
    </location>
    <ligand>
        <name>[4Fe-4S] cluster</name>
        <dbReference type="ChEBI" id="CHEBI:49883"/>
    </ligand>
</feature>
<dbReference type="AlphaFoldDB" id="A0A6J4USH0"/>
<dbReference type="InterPro" id="IPR017932">
    <property type="entry name" value="GATase_2_dom"/>
</dbReference>
<dbReference type="PIRSF" id="PIRSF000485">
    <property type="entry name" value="Amd_phspho_trans"/>
    <property type="match status" value="1"/>
</dbReference>
<evidence type="ECO:0000256" key="9">
    <source>
        <dbReference type="PIRSR" id="PIRSR000485-1"/>
    </source>
</evidence>
<proteinExistence type="inferred from homology"/>
<keyword evidence="3 7" id="KW-0328">Glycosyltransferase</keyword>
<dbReference type="InterPro" id="IPR029057">
    <property type="entry name" value="PRTase-like"/>
</dbReference>
<dbReference type="NCBIfam" id="TIGR01134">
    <property type="entry name" value="purF"/>
    <property type="match status" value="1"/>
</dbReference>
<reference evidence="13" key="1">
    <citation type="submission" date="2020-02" db="EMBL/GenBank/DDBJ databases">
        <authorList>
            <person name="Meier V. D."/>
        </authorList>
    </citation>
    <scope>NUCLEOTIDE SEQUENCE</scope>
    <source>
        <strain evidence="13">AVDCRST_MAG33</strain>
    </source>
</reference>
<dbReference type="HAMAP" id="MF_01931">
    <property type="entry name" value="PurF"/>
    <property type="match status" value="1"/>
</dbReference>
<evidence type="ECO:0000256" key="10">
    <source>
        <dbReference type="PIRSR" id="PIRSR000485-2"/>
    </source>
</evidence>
<feature type="active site" description="Nucleophile" evidence="7 9">
    <location>
        <position position="13"/>
    </location>
</feature>
<dbReference type="Pfam" id="PF13522">
    <property type="entry name" value="GATase_6"/>
    <property type="match status" value="1"/>
</dbReference>
<dbReference type="GO" id="GO:0051539">
    <property type="term" value="F:4 iron, 4 sulfur cluster binding"/>
    <property type="evidence" value="ECO:0007669"/>
    <property type="project" value="UniProtKB-KW"/>
</dbReference>
<dbReference type="InterPro" id="IPR035584">
    <property type="entry name" value="PurF_N"/>
</dbReference>
<feature type="binding site" evidence="7 11">
    <location>
        <position position="395"/>
    </location>
    <ligand>
        <name>[4Fe-4S] cluster</name>
        <dbReference type="ChEBI" id="CHEBI:49883"/>
    </ligand>
</feature>
<dbReference type="InterPro" id="IPR005854">
    <property type="entry name" value="PurF"/>
</dbReference>
<evidence type="ECO:0000256" key="6">
    <source>
        <dbReference type="ARBA" id="ARBA00022962"/>
    </source>
</evidence>
<feature type="binding site" evidence="7 10">
    <location>
        <position position="359"/>
    </location>
    <ligand>
        <name>Mg(2+)</name>
        <dbReference type="ChEBI" id="CHEBI:18420"/>
    </ligand>
</feature>
<dbReference type="PANTHER" id="PTHR11907">
    <property type="entry name" value="AMIDOPHOSPHORIBOSYLTRANSFERASE"/>
    <property type="match status" value="1"/>
</dbReference>
<keyword evidence="7 10" id="KW-0460">Magnesium</keyword>
<evidence type="ECO:0000256" key="2">
    <source>
        <dbReference type="ARBA" id="ARBA00010138"/>
    </source>
</evidence>
<evidence type="ECO:0000256" key="7">
    <source>
        <dbReference type="HAMAP-Rule" id="MF_01931"/>
    </source>
</evidence>
<evidence type="ECO:0000256" key="11">
    <source>
        <dbReference type="PIRSR" id="PIRSR000485-3"/>
    </source>
</evidence>
<organism evidence="13">
    <name type="scientific">uncultured Thermomicrobiales bacterium</name>
    <dbReference type="NCBI Taxonomy" id="1645740"/>
    <lineage>
        <taxon>Bacteria</taxon>
        <taxon>Pseudomonadati</taxon>
        <taxon>Thermomicrobiota</taxon>
        <taxon>Thermomicrobia</taxon>
        <taxon>Thermomicrobiales</taxon>
        <taxon>environmental samples</taxon>
    </lineage>
</organism>
<dbReference type="Pfam" id="PF00156">
    <property type="entry name" value="Pribosyltran"/>
    <property type="match status" value="1"/>
</dbReference>
<dbReference type="GO" id="GO:0004044">
    <property type="term" value="F:amidophosphoribosyltransferase activity"/>
    <property type="evidence" value="ECO:0007669"/>
    <property type="project" value="UniProtKB-UniRule"/>
</dbReference>
<keyword evidence="7 11" id="KW-0411">Iron-sulfur</keyword>
<dbReference type="Gene3D" id="3.60.20.10">
    <property type="entry name" value="Glutamine Phosphoribosylpyrophosphate, subunit 1, domain 1"/>
    <property type="match status" value="1"/>
</dbReference>
<gene>
    <name evidence="7" type="primary">purF</name>
    <name evidence="13" type="ORF">AVDCRST_MAG33-1345</name>
</gene>
<comment type="pathway">
    <text evidence="1 7 8">Purine metabolism; IMP biosynthesis via de novo pathway; N(1)-(5-phospho-D-ribosyl)glycinamide from 5-phospho-alpha-D-ribose 1-diphosphate: step 1/2.</text>
</comment>